<keyword evidence="3" id="KW-1185">Reference proteome</keyword>
<feature type="region of interest" description="Disordered" evidence="1">
    <location>
        <begin position="1"/>
        <end position="43"/>
    </location>
</feature>
<dbReference type="EMBL" id="PKSM01000002">
    <property type="protein sequence ID" value="POW23324.1"/>
    <property type="molecule type" value="Genomic_DNA"/>
</dbReference>
<evidence type="ECO:0000256" key="1">
    <source>
        <dbReference type="SAM" id="MobiDB-lite"/>
    </source>
</evidence>
<organism evidence="2 3">
    <name type="scientific">Puccinia striiformis</name>
    <dbReference type="NCBI Taxonomy" id="27350"/>
    <lineage>
        <taxon>Eukaryota</taxon>
        <taxon>Fungi</taxon>
        <taxon>Dikarya</taxon>
        <taxon>Basidiomycota</taxon>
        <taxon>Pucciniomycotina</taxon>
        <taxon>Pucciniomycetes</taxon>
        <taxon>Pucciniales</taxon>
        <taxon>Pucciniaceae</taxon>
        <taxon>Puccinia</taxon>
    </lineage>
</organism>
<gene>
    <name evidence="2" type="ORF">PSHT_00225</name>
</gene>
<feature type="region of interest" description="Disordered" evidence="1">
    <location>
        <begin position="933"/>
        <end position="969"/>
    </location>
</feature>
<reference evidence="2 3" key="1">
    <citation type="submission" date="2017-12" db="EMBL/GenBank/DDBJ databases">
        <title>Gene loss provides genomic basis for host adaptation in cereal stripe rust fungi.</title>
        <authorList>
            <person name="Xia C."/>
        </authorList>
    </citation>
    <scope>NUCLEOTIDE SEQUENCE [LARGE SCALE GENOMIC DNA]</scope>
    <source>
        <strain evidence="2 3">93TX-2</strain>
    </source>
</reference>
<protein>
    <submittedName>
        <fullName evidence="2">Uncharacterized protein</fullName>
    </submittedName>
</protein>
<comment type="caution">
    <text evidence="2">The sequence shown here is derived from an EMBL/GenBank/DDBJ whole genome shotgun (WGS) entry which is preliminary data.</text>
</comment>
<feature type="compositionally biased region" description="Polar residues" evidence="1">
    <location>
        <begin position="933"/>
        <end position="947"/>
    </location>
</feature>
<evidence type="ECO:0000313" key="2">
    <source>
        <dbReference type="EMBL" id="POW23324.1"/>
    </source>
</evidence>
<dbReference type="VEuPathDB" id="FungiDB:PSHT_00225"/>
<feature type="compositionally biased region" description="Polar residues" evidence="1">
    <location>
        <begin position="22"/>
        <end position="32"/>
    </location>
</feature>
<proteinExistence type="predicted"/>
<reference evidence="3" key="2">
    <citation type="journal article" date="2018" name="BMC Genomics">
        <title>Genomic insights into host adaptation between the wheat stripe rust pathogen (Puccinia striiformis f. sp. tritici) and the barley stripe rust pathogen (Puccinia striiformis f. sp. hordei).</title>
        <authorList>
            <person name="Xia C."/>
            <person name="Wang M."/>
            <person name="Yin C."/>
            <person name="Cornejo O.E."/>
            <person name="Hulbert S.H."/>
            <person name="Chen X."/>
        </authorList>
    </citation>
    <scope>NUCLEOTIDE SEQUENCE [LARGE SCALE GENOMIC DNA]</scope>
    <source>
        <strain evidence="3">93TX-2</strain>
    </source>
</reference>
<reference evidence="3" key="3">
    <citation type="journal article" date="2018" name="Mol. Plant Microbe Interact.">
        <title>Genome sequence resources for the wheat stripe rust pathogen (Puccinia striiformis f. sp. tritici) and the barley stripe rust pathogen (Puccinia striiformis f. sp. hordei).</title>
        <authorList>
            <person name="Xia C."/>
            <person name="Wang M."/>
            <person name="Yin C."/>
            <person name="Cornejo O.E."/>
            <person name="Hulbert S.H."/>
            <person name="Chen X."/>
        </authorList>
    </citation>
    <scope>NUCLEOTIDE SEQUENCE [LARGE SCALE GENOMIC DNA]</scope>
    <source>
        <strain evidence="3">93TX-2</strain>
    </source>
</reference>
<feature type="region of interest" description="Disordered" evidence="1">
    <location>
        <begin position="117"/>
        <end position="146"/>
    </location>
</feature>
<feature type="region of interest" description="Disordered" evidence="1">
    <location>
        <begin position="196"/>
        <end position="367"/>
    </location>
</feature>
<feature type="compositionally biased region" description="Polar residues" evidence="1">
    <location>
        <begin position="244"/>
        <end position="255"/>
    </location>
</feature>
<evidence type="ECO:0000313" key="3">
    <source>
        <dbReference type="Proteomes" id="UP000238274"/>
    </source>
</evidence>
<dbReference type="Proteomes" id="UP000238274">
    <property type="component" value="Unassembled WGS sequence"/>
</dbReference>
<dbReference type="AlphaFoldDB" id="A0A2S4WNL8"/>
<feature type="region of interest" description="Disordered" evidence="1">
    <location>
        <begin position="551"/>
        <end position="585"/>
    </location>
</feature>
<sequence length="969" mass="108713">MSGQPCTAGEKTLASEAEGRPTFSSKSQFDKTSASDDGHTRPFASFIPNFKTTALGTHMRRVGWQTTRLGVYDLNDRRVLKPNDTNKTLHHVTIYQLVMDQISEIWPPARLGRLYHPSRRATTLTDSESRRTTTTEPEDASPDKTDEAIRLKTHENNVADLDHIDPSCLAVSPHLPRAQQALQELQRIQRLKRQKRLLAASEPDKSNKRRRPAGSEGADHVAAPPKPFVSVFESRTATRLAKSSEPNELDTSSLKSEALAEPAELNKSDVSSSELDPPAESAELDKPDASSSEFEAPAQPAEPNIHDASSTELEAPAESTEPDKLDTSPSEFDALAESTEPDELDTSPSEFDAPAESTELAKSDASSSQAVVLRAGQGLAADKSLHLQPTKHRIRRKFKTKTLTKVSRELPYLRRNWLTPDHHQLTRRACNLRPHRIKIELDTQKVCCGVNQLDVDKLERELSIIQVNFQVFFLPASSQNHVPQYLISQFEFWQPNDQSLRDRFAAQISFSSPAKISLTEHTWIVKITVYHRPCLRSQLLGLINLDPPQKAIVESSDPSPPQKPPEFVVGSINPSSPPKSVLSPSQPPKFFDPNHKSIQRVLQQRRHLNMLFGDNSKKDPGRARVEKNIKSTIRSKLRRVKVPPGIGALHFSTMEPYREGDEVYDSEDDLSHDHHPWRKFRSDQVQFFYISGSIFLFFPHRHSQLGILESTIRLLIPGTLFQNHSPQKKACERTAQVSIIKKCNMAQAKDDNNSNLTPGMHEEIRRLWNLHVRSISSSHLDQQAWYCVTPTTSALLSSIPSGSVGLILPAPYCSSSWRPWTWIRRTICVHLVVNVSPQTKSYQSVTNYFTILIASTRIPLSDLFSVRLISLTLCMYSSTECKIDLQSGSMGRLSGADLLIRRSIVTHPSFIIPYVRHFPSYLTLHQSIAPTSESTILPHPSQQSYSQDVDYPQVPEEDELSGSALVGRK</sequence>
<dbReference type="OrthoDB" id="2507697at2759"/>
<name>A0A2S4WNL8_9BASI</name>
<accession>A0A2S4WNL8</accession>